<dbReference type="Proteomes" id="UP000381260">
    <property type="component" value="Chromosome"/>
</dbReference>
<evidence type="ECO:0000256" key="9">
    <source>
        <dbReference type="RuleBase" id="RU362011"/>
    </source>
</evidence>
<dbReference type="InterPro" id="IPR046342">
    <property type="entry name" value="CBS_dom_sf"/>
</dbReference>
<sequence length="354" mass="38465">MRFAVEVQTEIGTNIMKSHHNTPSPALATAETLDESSVAGYMNADFITIPGNMTVNKAKEYFLSQLKTDEIPTQLFVTADDYHLRGTLSVKKLLQCEDNNKAVGVMINHSYFQVSPDDDRNDVAHLLGKGGLDVVPVVVNKTLVGVLGEKEIARLIEDENTEDAQRQGASLPLDKPYLETSPWALWRKRSVWLLMLFVAEAYTGNVLKAFEEQLEAAIALAFFIPLLIGTGGNSGTQITSTLVRAMALGEVSLRNLGAVIRKEVSTSLLIAVTIGVAAWVRAWIMGVGMDVTMVVSLSLVAITVWSAIVSSIIPMLLKRLGIDPAVVSAPFIATFIDGTGLIIYFKIAQYILGI</sequence>
<comment type="caution">
    <text evidence="9">Lacks conserved residue(s) required for the propagation of feature annotation.</text>
</comment>
<dbReference type="Pfam" id="PF01769">
    <property type="entry name" value="MgtE"/>
    <property type="match status" value="1"/>
</dbReference>
<proteinExistence type="inferred from homology"/>
<keyword evidence="4 9" id="KW-0812">Transmembrane</keyword>
<feature type="transmembrane region" description="Helical" evidence="9">
    <location>
        <begin position="264"/>
        <end position="284"/>
    </location>
</feature>
<accession>A0A5Q2VGU6</accession>
<dbReference type="NCBIfam" id="TIGR00400">
    <property type="entry name" value="mgtE"/>
    <property type="match status" value="1"/>
</dbReference>
<dbReference type="InterPro" id="IPR006667">
    <property type="entry name" value="SLC41_membr_dom"/>
</dbReference>
<keyword evidence="8" id="KW-0129">CBS domain</keyword>
<evidence type="ECO:0000313" key="12">
    <source>
        <dbReference type="Proteomes" id="UP000381260"/>
    </source>
</evidence>
<dbReference type="InterPro" id="IPR000644">
    <property type="entry name" value="CBS_dom"/>
</dbReference>
<protein>
    <recommendedName>
        <fullName evidence="9">Magnesium transporter MgtE</fullName>
    </recommendedName>
</protein>
<dbReference type="PANTHER" id="PTHR41394">
    <property type="entry name" value="MAGNESIUM TRANSPORTER MGTE"/>
    <property type="match status" value="1"/>
</dbReference>
<name>A0A5Q2VGU6_SERPR</name>
<keyword evidence="9" id="KW-0479">Metal-binding</keyword>
<keyword evidence="7 9" id="KW-0472">Membrane</keyword>
<evidence type="ECO:0000259" key="10">
    <source>
        <dbReference type="PROSITE" id="PS51371"/>
    </source>
</evidence>
<evidence type="ECO:0000256" key="7">
    <source>
        <dbReference type="ARBA" id="ARBA00023136"/>
    </source>
</evidence>
<keyword evidence="3 9" id="KW-0813">Transport</keyword>
<gene>
    <name evidence="11" type="primary">mgtE</name>
    <name evidence="11" type="ORF">GHV41_23665</name>
</gene>
<comment type="similarity">
    <text evidence="2 9">Belongs to the SLC41A transporter family.</text>
</comment>
<keyword evidence="9" id="KW-1003">Cell membrane</keyword>
<dbReference type="GO" id="GO:0005886">
    <property type="term" value="C:plasma membrane"/>
    <property type="evidence" value="ECO:0007669"/>
    <property type="project" value="UniProtKB-SubCell"/>
</dbReference>
<dbReference type="SUPFAM" id="SSF54631">
    <property type="entry name" value="CBS-domain pair"/>
    <property type="match status" value="1"/>
</dbReference>
<evidence type="ECO:0000256" key="8">
    <source>
        <dbReference type="PROSITE-ProRule" id="PRU00703"/>
    </source>
</evidence>
<dbReference type="AlphaFoldDB" id="A0A5Q2VGU6"/>
<evidence type="ECO:0000256" key="2">
    <source>
        <dbReference type="ARBA" id="ARBA00009749"/>
    </source>
</evidence>
<dbReference type="Gene3D" id="1.10.357.20">
    <property type="entry name" value="SLC41 divalent cation transporters, integral membrane domain"/>
    <property type="match status" value="1"/>
</dbReference>
<comment type="subunit">
    <text evidence="9">Homodimer.</text>
</comment>
<dbReference type="GO" id="GO:0046872">
    <property type="term" value="F:metal ion binding"/>
    <property type="evidence" value="ECO:0007669"/>
    <property type="project" value="UniProtKB-KW"/>
</dbReference>
<evidence type="ECO:0000256" key="3">
    <source>
        <dbReference type="ARBA" id="ARBA00022448"/>
    </source>
</evidence>
<dbReference type="InterPro" id="IPR036739">
    <property type="entry name" value="SLC41_membr_dom_sf"/>
</dbReference>
<feature type="transmembrane region" description="Helical" evidence="9">
    <location>
        <begin position="329"/>
        <end position="352"/>
    </location>
</feature>
<comment type="function">
    <text evidence="9">Acts as a magnesium transporter.</text>
</comment>
<feature type="transmembrane region" description="Helical" evidence="9">
    <location>
        <begin position="296"/>
        <end position="317"/>
    </location>
</feature>
<evidence type="ECO:0000256" key="4">
    <source>
        <dbReference type="ARBA" id="ARBA00022692"/>
    </source>
</evidence>
<dbReference type="Pfam" id="PF00571">
    <property type="entry name" value="CBS"/>
    <property type="match status" value="2"/>
</dbReference>
<dbReference type="SUPFAM" id="SSF161093">
    <property type="entry name" value="MgtE membrane domain-like"/>
    <property type="match status" value="1"/>
</dbReference>
<evidence type="ECO:0000313" key="11">
    <source>
        <dbReference type="EMBL" id="QGH63668.1"/>
    </source>
</evidence>
<evidence type="ECO:0000256" key="6">
    <source>
        <dbReference type="ARBA" id="ARBA00022989"/>
    </source>
</evidence>
<dbReference type="InterPro" id="IPR006669">
    <property type="entry name" value="MgtE_transporter"/>
</dbReference>
<evidence type="ECO:0000256" key="1">
    <source>
        <dbReference type="ARBA" id="ARBA00004141"/>
    </source>
</evidence>
<comment type="subcellular location">
    <subcellularLocation>
        <location evidence="9">Cell membrane</location>
        <topology evidence="9">Multi-pass membrane protein</topology>
    </subcellularLocation>
    <subcellularLocation>
        <location evidence="1">Membrane</location>
        <topology evidence="1">Multi-pass membrane protein</topology>
    </subcellularLocation>
</comment>
<dbReference type="PROSITE" id="PS51371">
    <property type="entry name" value="CBS"/>
    <property type="match status" value="1"/>
</dbReference>
<dbReference type="PANTHER" id="PTHR41394:SF8">
    <property type="entry name" value="MAGNESIUM TRANSPORTER MGTE"/>
    <property type="match status" value="1"/>
</dbReference>
<dbReference type="EMBL" id="CP045913">
    <property type="protein sequence ID" value="QGH63668.1"/>
    <property type="molecule type" value="Genomic_DNA"/>
</dbReference>
<keyword evidence="6 9" id="KW-1133">Transmembrane helix</keyword>
<dbReference type="GO" id="GO:0015095">
    <property type="term" value="F:magnesium ion transmembrane transporter activity"/>
    <property type="evidence" value="ECO:0007669"/>
    <property type="project" value="UniProtKB-UniRule"/>
</dbReference>
<organism evidence="11 12">
    <name type="scientific">Serratia proteamaculans</name>
    <dbReference type="NCBI Taxonomy" id="28151"/>
    <lineage>
        <taxon>Bacteria</taxon>
        <taxon>Pseudomonadati</taxon>
        <taxon>Pseudomonadota</taxon>
        <taxon>Gammaproteobacteria</taxon>
        <taxon>Enterobacterales</taxon>
        <taxon>Yersiniaceae</taxon>
        <taxon>Serratia</taxon>
    </lineage>
</organism>
<reference evidence="11 12" key="1">
    <citation type="submission" date="2019-11" db="EMBL/GenBank/DDBJ databases">
        <title>The Phosphoenolpyruvate Phosphotransferase System Regulates Serratia proteamaculans 336X Biofilm Formation and Wheat Roots colonization.</title>
        <authorList>
            <person name="Liu F."/>
        </authorList>
    </citation>
    <scope>NUCLEOTIDE SEQUENCE [LARGE SCALE GENOMIC DNA]</scope>
    <source>
        <strain evidence="11 12">336X</strain>
    </source>
</reference>
<evidence type="ECO:0000256" key="5">
    <source>
        <dbReference type="ARBA" id="ARBA00022842"/>
    </source>
</evidence>
<keyword evidence="5 9" id="KW-0460">Magnesium</keyword>
<feature type="domain" description="CBS" evidence="10">
    <location>
        <begin position="106"/>
        <end position="162"/>
    </location>
</feature>
<dbReference type="Gene3D" id="3.10.580.10">
    <property type="entry name" value="CBS-domain"/>
    <property type="match status" value="1"/>
</dbReference>